<dbReference type="Proteomes" id="UP001497516">
    <property type="component" value="Chromosome 4"/>
</dbReference>
<accession>A0AAV2E6U2</accession>
<name>A0AAV2E6U2_9ROSI</name>
<protein>
    <submittedName>
        <fullName evidence="1">Uncharacterized protein</fullName>
    </submittedName>
</protein>
<dbReference type="EMBL" id="OZ034817">
    <property type="protein sequence ID" value="CAL1381398.1"/>
    <property type="molecule type" value="Genomic_DNA"/>
</dbReference>
<reference evidence="1 2" key="1">
    <citation type="submission" date="2024-04" db="EMBL/GenBank/DDBJ databases">
        <authorList>
            <person name="Fracassetti M."/>
        </authorList>
    </citation>
    <scope>NUCLEOTIDE SEQUENCE [LARGE SCALE GENOMIC DNA]</scope>
</reference>
<dbReference type="AlphaFoldDB" id="A0AAV2E6U2"/>
<sequence length="105" mass="12390">MAAWLFVMVLAAVAAVWKIWQLFRQVVWSYSFVSGSMEEVKRLQSLRFADFQLSFWARDFKISRDTRILTFENYVGKFKLMGALLMAEKRQHKKKKGKKMDGCEV</sequence>
<evidence type="ECO:0000313" key="2">
    <source>
        <dbReference type="Proteomes" id="UP001497516"/>
    </source>
</evidence>
<proteinExistence type="predicted"/>
<gene>
    <name evidence="1" type="ORF">LTRI10_LOCUS22777</name>
</gene>
<organism evidence="1 2">
    <name type="scientific">Linum trigynum</name>
    <dbReference type="NCBI Taxonomy" id="586398"/>
    <lineage>
        <taxon>Eukaryota</taxon>
        <taxon>Viridiplantae</taxon>
        <taxon>Streptophyta</taxon>
        <taxon>Embryophyta</taxon>
        <taxon>Tracheophyta</taxon>
        <taxon>Spermatophyta</taxon>
        <taxon>Magnoliopsida</taxon>
        <taxon>eudicotyledons</taxon>
        <taxon>Gunneridae</taxon>
        <taxon>Pentapetalae</taxon>
        <taxon>rosids</taxon>
        <taxon>fabids</taxon>
        <taxon>Malpighiales</taxon>
        <taxon>Linaceae</taxon>
        <taxon>Linum</taxon>
    </lineage>
</organism>
<evidence type="ECO:0000313" key="1">
    <source>
        <dbReference type="EMBL" id="CAL1381398.1"/>
    </source>
</evidence>
<keyword evidence="2" id="KW-1185">Reference proteome</keyword>